<organism evidence="1 2">
    <name type="scientific">Linum tenue</name>
    <dbReference type="NCBI Taxonomy" id="586396"/>
    <lineage>
        <taxon>Eukaryota</taxon>
        <taxon>Viridiplantae</taxon>
        <taxon>Streptophyta</taxon>
        <taxon>Embryophyta</taxon>
        <taxon>Tracheophyta</taxon>
        <taxon>Spermatophyta</taxon>
        <taxon>Magnoliopsida</taxon>
        <taxon>eudicotyledons</taxon>
        <taxon>Gunneridae</taxon>
        <taxon>Pentapetalae</taxon>
        <taxon>rosids</taxon>
        <taxon>fabids</taxon>
        <taxon>Malpighiales</taxon>
        <taxon>Linaceae</taxon>
        <taxon>Linum</taxon>
    </lineage>
</organism>
<sequence>MKKMVNMQFLLRLVVGLLIVVVLSFMGGARPTLAGRAILRRGLRSPDEEHLVPAVRSKSLKAKHG</sequence>
<accession>A0AAV0NKN2</accession>
<dbReference type="EMBL" id="CAMGYJ010000008">
    <property type="protein sequence ID" value="CAI0458813.1"/>
    <property type="molecule type" value="Genomic_DNA"/>
</dbReference>
<dbReference type="Proteomes" id="UP001154282">
    <property type="component" value="Unassembled WGS sequence"/>
</dbReference>
<dbReference type="AlphaFoldDB" id="A0AAV0NKN2"/>
<evidence type="ECO:0000313" key="1">
    <source>
        <dbReference type="EMBL" id="CAI0458813.1"/>
    </source>
</evidence>
<evidence type="ECO:0000313" key="2">
    <source>
        <dbReference type="Proteomes" id="UP001154282"/>
    </source>
</evidence>
<proteinExistence type="predicted"/>
<name>A0AAV0NKN2_9ROSI</name>
<gene>
    <name evidence="1" type="ORF">LITE_LOCUS33706</name>
</gene>
<protein>
    <submittedName>
        <fullName evidence="1">Uncharacterized protein</fullName>
    </submittedName>
</protein>
<keyword evidence="2" id="KW-1185">Reference proteome</keyword>
<reference evidence="1" key="1">
    <citation type="submission" date="2022-08" db="EMBL/GenBank/DDBJ databases">
        <authorList>
            <person name="Gutierrez-Valencia J."/>
        </authorList>
    </citation>
    <scope>NUCLEOTIDE SEQUENCE</scope>
</reference>
<comment type="caution">
    <text evidence="1">The sequence shown here is derived from an EMBL/GenBank/DDBJ whole genome shotgun (WGS) entry which is preliminary data.</text>
</comment>